<dbReference type="PANTHER" id="PTHR28604">
    <property type="match status" value="1"/>
</dbReference>
<reference evidence="2" key="1">
    <citation type="submission" date="2009-03" db="EMBL/GenBank/DDBJ databases">
        <authorList>
            <person name="Warren W."/>
            <person name="Ye L."/>
            <person name="Minx P."/>
            <person name="Worley K."/>
            <person name="Gibbs R."/>
            <person name="Wilson R.K."/>
        </authorList>
    </citation>
    <scope>NUCLEOTIDE SEQUENCE [LARGE SCALE GENOMIC DNA]</scope>
</reference>
<feature type="region of interest" description="Disordered" evidence="1">
    <location>
        <begin position="25"/>
        <end position="48"/>
    </location>
</feature>
<organism evidence="2 3">
    <name type="scientific">Callithrix jacchus</name>
    <name type="common">White-tufted-ear marmoset</name>
    <name type="synonym">Simia Jacchus</name>
    <dbReference type="NCBI Taxonomy" id="9483"/>
    <lineage>
        <taxon>Eukaryota</taxon>
        <taxon>Metazoa</taxon>
        <taxon>Chordata</taxon>
        <taxon>Craniata</taxon>
        <taxon>Vertebrata</taxon>
        <taxon>Euteleostomi</taxon>
        <taxon>Mammalia</taxon>
        <taxon>Eutheria</taxon>
        <taxon>Euarchontoglires</taxon>
        <taxon>Primates</taxon>
        <taxon>Haplorrhini</taxon>
        <taxon>Platyrrhini</taxon>
        <taxon>Cebidae</taxon>
        <taxon>Callitrichinae</taxon>
        <taxon>Callithrix</taxon>
        <taxon>Callithrix</taxon>
    </lineage>
</organism>
<name>A0A5F4WAR7_CALJA</name>
<evidence type="ECO:0000256" key="1">
    <source>
        <dbReference type="SAM" id="MobiDB-lite"/>
    </source>
</evidence>
<dbReference type="Ensembl" id="ENSCJAT00000095852.2">
    <property type="protein sequence ID" value="ENSCJAP00000074787.1"/>
    <property type="gene ID" value="ENSCJAG00000001809.5"/>
</dbReference>
<feature type="region of interest" description="Disordered" evidence="1">
    <location>
        <begin position="72"/>
        <end position="101"/>
    </location>
</feature>
<evidence type="ECO:0000313" key="2">
    <source>
        <dbReference type="Ensembl" id="ENSCJAP00000074787.1"/>
    </source>
</evidence>
<evidence type="ECO:0000313" key="3">
    <source>
        <dbReference type="Proteomes" id="UP000008225"/>
    </source>
</evidence>
<keyword evidence="3" id="KW-1185">Reference proteome</keyword>
<dbReference type="AlphaFoldDB" id="A0A5F4WAR7"/>
<dbReference type="PANTHER" id="PTHR28604:SF2">
    <property type="entry name" value="RIKEN CDNA 2610028H24 GENE"/>
    <property type="match status" value="1"/>
</dbReference>
<sequence length="101" mass="11290">MLDSTAAEQVTRLTLKLLRQKLEQERENMEGGPQGLHLEPGNEDQLDDALQTALKRRRELLQRLQVSPTPATLMRIPLEGSSSYRHPAQRGAVPGPGRRIA</sequence>
<dbReference type="Proteomes" id="UP000008225">
    <property type="component" value="Chromosome 21"/>
</dbReference>
<reference evidence="2" key="2">
    <citation type="submission" date="2025-08" db="UniProtKB">
        <authorList>
            <consortium name="Ensembl"/>
        </authorList>
    </citation>
    <scope>IDENTIFICATION</scope>
</reference>
<protein>
    <submittedName>
        <fullName evidence="2">Uncharacterized protein</fullName>
    </submittedName>
</protein>
<dbReference type="InterPro" id="IPR038915">
    <property type="entry name" value="PRR29-like"/>
</dbReference>
<accession>A0A5F4WAR7</accession>
<dbReference type="GeneTree" id="ENSGT00940000173680"/>
<proteinExistence type="predicted"/>
<dbReference type="OMA" id="ATLMRIP"/>
<reference evidence="2" key="3">
    <citation type="submission" date="2025-09" db="UniProtKB">
        <authorList>
            <consortium name="Ensembl"/>
        </authorList>
    </citation>
    <scope>IDENTIFICATION</scope>
</reference>
<dbReference type="Bgee" id="ENSCJAG00000001809">
    <property type="expression patterns" value="Expressed in ovary and 6 other cell types or tissues"/>
</dbReference>